<dbReference type="STRING" id="1202772.A0A1V9ZHS0"/>
<comment type="caution">
    <text evidence="6">The sequence shown here is derived from an EMBL/GenBank/DDBJ whole genome shotgun (WGS) entry which is preliminary data.</text>
</comment>
<dbReference type="PANTHER" id="PTHR33798:SF5">
    <property type="entry name" value="FLAVIN REDUCTASE LIKE DOMAIN-CONTAINING PROTEIN"/>
    <property type="match status" value="1"/>
</dbReference>
<dbReference type="GO" id="GO:0010181">
    <property type="term" value="F:FMN binding"/>
    <property type="evidence" value="ECO:0007669"/>
    <property type="project" value="InterPro"/>
</dbReference>
<dbReference type="OrthoDB" id="298012at2759"/>
<dbReference type="EMBL" id="JNBR01000102">
    <property type="protein sequence ID" value="OQR97543.1"/>
    <property type="molecule type" value="Genomic_DNA"/>
</dbReference>
<gene>
    <name evidence="6" type="ORF">ACHHYP_10747</name>
</gene>
<keyword evidence="2" id="KW-0285">Flavoprotein</keyword>
<feature type="domain" description="Flavin reductase like" evidence="5">
    <location>
        <begin position="22"/>
        <end position="174"/>
    </location>
</feature>
<keyword evidence="3" id="KW-0288">FMN</keyword>
<evidence type="ECO:0000256" key="3">
    <source>
        <dbReference type="ARBA" id="ARBA00022643"/>
    </source>
</evidence>
<protein>
    <recommendedName>
        <fullName evidence="5">Flavin reductase like domain-containing protein</fullName>
    </recommendedName>
</protein>
<name>A0A1V9ZHS0_ACHHY</name>
<evidence type="ECO:0000256" key="1">
    <source>
        <dbReference type="ARBA" id="ARBA00001917"/>
    </source>
</evidence>
<dbReference type="Gene3D" id="2.30.110.10">
    <property type="entry name" value="Electron Transport, Fmn-binding Protein, Chain A"/>
    <property type="match status" value="1"/>
</dbReference>
<sequence>MKCQTFYSRDTTPKQLYDLLTGAVVPRPIAWVSTLSETGISNVAPFSFFSVASVNPPVLSITQVFPKPGADKDTLRNLRATQECVVNVVSADQAAIMNATSKDYPSNVSEIETLAIATVASRCVKPPGIAASPIRMECKLRNILEIGNGKTMLLDVVIFEVAEKLLTSASTLHSASMMAVGRLGQDEYTVASEVFKMTRPARFT</sequence>
<dbReference type="SMART" id="SM00903">
    <property type="entry name" value="Flavin_Reduct"/>
    <property type="match status" value="1"/>
</dbReference>
<evidence type="ECO:0000313" key="7">
    <source>
        <dbReference type="Proteomes" id="UP000243579"/>
    </source>
</evidence>
<evidence type="ECO:0000256" key="2">
    <source>
        <dbReference type="ARBA" id="ARBA00022630"/>
    </source>
</evidence>
<evidence type="ECO:0000313" key="6">
    <source>
        <dbReference type="EMBL" id="OQR97543.1"/>
    </source>
</evidence>
<dbReference type="SUPFAM" id="SSF50475">
    <property type="entry name" value="FMN-binding split barrel"/>
    <property type="match status" value="1"/>
</dbReference>
<organism evidence="6 7">
    <name type="scientific">Achlya hypogyna</name>
    <name type="common">Oomycete</name>
    <name type="synonym">Protoachlya hypogyna</name>
    <dbReference type="NCBI Taxonomy" id="1202772"/>
    <lineage>
        <taxon>Eukaryota</taxon>
        <taxon>Sar</taxon>
        <taxon>Stramenopiles</taxon>
        <taxon>Oomycota</taxon>
        <taxon>Saprolegniomycetes</taxon>
        <taxon>Saprolegniales</taxon>
        <taxon>Achlyaceae</taxon>
        <taxon>Achlya</taxon>
    </lineage>
</organism>
<dbReference type="InterPro" id="IPR012349">
    <property type="entry name" value="Split_barrel_FMN-bd"/>
</dbReference>
<dbReference type="Proteomes" id="UP000243579">
    <property type="component" value="Unassembled WGS sequence"/>
</dbReference>
<dbReference type="PANTHER" id="PTHR33798">
    <property type="entry name" value="FLAVOPROTEIN OXYGENASE"/>
    <property type="match status" value="1"/>
</dbReference>
<comment type="similarity">
    <text evidence="4">Belongs to the flavoredoxin family.</text>
</comment>
<reference evidence="6 7" key="1">
    <citation type="journal article" date="2014" name="Genome Biol. Evol.">
        <title>The secreted proteins of Achlya hypogyna and Thraustotheca clavata identify the ancestral oomycete secretome and reveal gene acquisitions by horizontal gene transfer.</title>
        <authorList>
            <person name="Misner I."/>
            <person name="Blouin N."/>
            <person name="Leonard G."/>
            <person name="Richards T.A."/>
            <person name="Lane C.E."/>
        </authorList>
    </citation>
    <scope>NUCLEOTIDE SEQUENCE [LARGE SCALE GENOMIC DNA]</scope>
    <source>
        <strain evidence="6 7">ATCC 48635</strain>
    </source>
</reference>
<comment type="cofactor">
    <cofactor evidence="1">
        <name>FMN</name>
        <dbReference type="ChEBI" id="CHEBI:58210"/>
    </cofactor>
</comment>
<proteinExistence type="inferred from homology"/>
<keyword evidence="7" id="KW-1185">Reference proteome</keyword>
<dbReference type="AlphaFoldDB" id="A0A1V9ZHS0"/>
<dbReference type="Pfam" id="PF01613">
    <property type="entry name" value="Flavin_Reduct"/>
    <property type="match status" value="1"/>
</dbReference>
<evidence type="ECO:0000259" key="5">
    <source>
        <dbReference type="SMART" id="SM00903"/>
    </source>
</evidence>
<dbReference type="InterPro" id="IPR002563">
    <property type="entry name" value="Flavin_Rdtase-like_dom"/>
</dbReference>
<accession>A0A1V9ZHS0</accession>
<evidence type="ECO:0000256" key="4">
    <source>
        <dbReference type="ARBA" id="ARBA00038054"/>
    </source>
</evidence>